<dbReference type="EMBL" id="JADOEF010000001">
    <property type="protein sequence ID" value="MBF7811010.1"/>
    <property type="molecule type" value="Genomic_DNA"/>
</dbReference>
<dbReference type="Proteomes" id="UP000822184">
    <property type="component" value="Unassembled WGS sequence"/>
</dbReference>
<protein>
    <submittedName>
        <fullName evidence="2">FMN-binding protein</fullName>
    </submittedName>
    <submittedName>
        <fullName evidence="4">Flavin reductase (DIM6/NTAB) family NADH-FMN oxidoreductase RutF</fullName>
    </submittedName>
    <submittedName>
        <fullName evidence="3">Pyridoxamine 5'-phosphate oxidase family protein</fullName>
    </submittedName>
</protein>
<organism evidence="2 5">
    <name type="scientific">Clostridium beijerinckii</name>
    <name type="common">Clostridium MP</name>
    <dbReference type="NCBI Taxonomy" id="1520"/>
    <lineage>
        <taxon>Bacteria</taxon>
        <taxon>Bacillati</taxon>
        <taxon>Bacillota</taxon>
        <taxon>Clostridia</taxon>
        <taxon>Eubacteriales</taxon>
        <taxon>Clostridiaceae</taxon>
        <taxon>Clostridium</taxon>
    </lineage>
</organism>
<dbReference type="AlphaFoldDB" id="A0A0B5QM27"/>
<dbReference type="RefSeq" id="WP_012058432.1">
    <property type="nucleotide sequence ID" value="NZ_CP010086.2"/>
</dbReference>
<evidence type="ECO:0000313" key="5">
    <source>
        <dbReference type="Proteomes" id="UP000031866"/>
    </source>
</evidence>
<dbReference type="KEGG" id="cbei:LF65_02495"/>
<dbReference type="OMA" id="KYAWARG"/>
<dbReference type="Proteomes" id="UP000631418">
    <property type="component" value="Unassembled WGS sequence"/>
</dbReference>
<feature type="domain" description="Pyridoxamine 5'-phosphate oxidase N-terminal" evidence="1">
    <location>
        <begin position="3"/>
        <end position="104"/>
    </location>
</feature>
<dbReference type="Pfam" id="PF01243">
    <property type="entry name" value="PNPOx_N"/>
    <property type="match status" value="1"/>
</dbReference>
<evidence type="ECO:0000259" key="1">
    <source>
        <dbReference type="Pfam" id="PF01243"/>
    </source>
</evidence>
<reference evidence="3" key="4">
    <citation type="submission" date="2020-11" db="EMBL/GenBank/DDBJ databases">
        <authorList>
            <person name="Thieme N."/>
            <person name="Liebl W."/>
            <person name="Zverlov V."/>
        </authorList>
    </citation>
    <scope>NUCLEOTIDE SEQUENCE</scope>
    <source>
        <strain evidence="3">NT08</strain>
    </source>
</reference>
<reference evidence="2" key="2">
    <citation type="submission" date="2016-02" db="EMBL/GenBank/DDBJ databases">
        <title>Genome sequence of Clostridium beijerinckii strain 59B.</title>
        <authorList>
            <person name="Little G.T."/>
            <person name="Minton N.P."/>
        </authorList>
    </citation>
    <scope>NUCLEOTIDE SEQUENCE</scope>
    <source>
        <strain evidence="2">NCIMB 14988</strain>
    </source>
</reference>
<dbReference type="EMBL" id="JABTDW010000001">
    <property type="protein sequence ID" value="NSB15241.1"/>
    <property type="molecule type" value="Genomic_DNA"/>
</dbReference>
<dbReference type="InterPro" id="IPR011576">
    <property type="entry name" value="Pyridox_Oxase_N"/>
</dbReference>
<reference evidence="4" key="3">
    <citation type="submission" date="2020-06" db="EMBL/GenBank/DDBJ databases">
        <title>Genomic insights into acetone-butanol-ethanol (ABE) fermentation by sequencing solventogenic clostridia strains.</title>
        <authorList>
            <person name="Brown S."/>
        </authorList>
    </citation>
    <scope>NUCLEOTIDE SEQUENCE</scope>
    <source>
        <strain evidence="4">DJ123</strain>
    </source>
</reference>
<evidence type="ECO:0000313" key="4">
    <source>
        <dbReference type="EMBL" id="NSB15241.1"/>
    </source>
</evidence>
<accession>A0A0B5QM27</accession>
<dbReference type="Proteomes" id="UP000031866">
    <property type="component" value="Chromosome"/>
</dbReference>
<dbReference type="InterPro" id="IPR012349">
    <property type="entry name" value="Split_barrel_FMN-bd"/>
</dbReference>
<evidence type="ECO:0000313" key="3">
    <source>
        <dbReference type="EMBL" id="MBF7811010.1"/>
    </source>
</evidence>
<sequence>MLNEKLLEVISHEGVVAIVSCSNNEAHVVNTWHSFLSVTEDGRILVPAGGMRRTQKNIEANNKVKVTLGSKEVMGHQHPGAGFLIEGTAKFLVEGPDFDMVKKKFPFLSRVLEITVISAKQTI</sequence>
<reference evidence="5" key="1">
    <citation type="submission" date="2014-12" db="EMBL/GenBank/DDBJ databases">
        <title>Genome sequence of Clostridium beijerinckii strain 59B.</title>
        <authorList>
            <person name="Little G.T."/>
            <person name="Minton N.P."/>
        </authorList>
    </citation>
    <scope>NUCLEOTIDE SEQUENCE [LARGE SCALE GENOMIC DNA]</scope>
    <source>
        <strain evidence="5">59B</strain>
    </source>
</reference>
<proteinExistence type="predicted"/>
<dbReference type="Gene3D" id="2.30.110.10">
    <property type="entry name" value="Electron Transport, Fmn-binding Protein, Chain A"/>
    <property type="match status" value="1"/>
</dbReference>
<evidence type="ECO:0000313" key="2">
    <source>
        <dbReference type="EMBL" id="AJG99077.1"/>
    </source>
</evidence>
<dbReference type="SUPFAM" id="SSF50475">
    <property type="entry name" value="FMN-binding split barrel"/>
    <property type="match status" value="1"/>
</dbReference>
<name>A0A0B5QM27_CLOBE</name>
<dbReference type="STRING" id="1520.LF65_02495"/>
<gene>
    <name evidence="4" type="ORF">BCD95_003500</name>
    <name evidence="3" type="ORF">IS491_20555</name>
    <name evidence="2" type="ORF">LF65_02495</name>
</gene>
<dbReference type="OrthoDB" id="595289at2"/>
<dbReference type="EMBL" id="CP010086">
    <property type="protein sequence ID" value="AJG99077.1"/>
    <property type="molecule type" value="Genomic_DNA"/>
</dbReference>